<keyword evidence="1" id="KW-0732">Signal</keyword>
<dbReference type="Proteomes" id="UP000029444">
    <property type="component" value="Unassembled WGS sequence"/>
</dbReference>
<evidence type="ECO:0000256" key="1">
    <source>
        <dbReference type="SAM" id="SignalP"/>
    </source>
</evidence>
<dbReference type="PROSITE" id="PS51257">
    <property type="entry name" value="PROKAR_LIPOPROTEIN"/>
    <property type="match status" value="1"/>
</dbReference>
<proteinExistence type="predicted"/>
<protein>
    <submittedName>
        <fullName evidence="3">Phytase domain-containing protein</fullName>
    </submittedName>
</protein>
<feature type="domain" description="BPP" evidence="2">
    <location>
        <begin position="18"/>
        <end position="297"/>
    </location>
</feature>
<dbReference type="AlphaFoldDB" id="A0A095TS33"/>
<feature type="chain" id="PRO_5001910877" evidence="1">
    <location>
        <begin position="29"/>
        <end position="627"/>
    </location>
</feature>
<gene>
    <name evidence="3" type="ORF">Y5S_01612</name>
</gene>
<dbReference type="PATRIC" id="fig|1177154.3.peg.1641"/>
<dbReference type="GO" id="GO:0016158">
    <property type="term" value="F:inositol hexakisphosphate 3-phosphatase activity"/>
    <property type="evidence" value="ECO:0007669"/>
    <property type="project" value="InterPro"/>
</dbReference>
<dbReference type="RefSeq" id="WP_052041473.1">
    <property type="nucleotide sequence ID" value="NZ_ARXV01000005.1"/>
</dbReference>
<dbReference type="OrthoDB" id="8696437at2"/>
<dbReference type="eggNOG" id="COG4247">
    <property type="taxonomic scope" value="Bacteria"/>
</dbReference>
<sequence>MRNKRMIYTLSGLTALLLALSGCQGEKAENSEAVMPASNLPWSKETRIGNPLGMWVHHQQIFTVNANGDLTLGDQVLQSGNFEGLEGRVDSAGQIHLVSVDRDSNQAVLFALDGNRVQEIQRMSAPDYEISGFCLYRDHQSLLSVFVLDERGGADQWLLGAADKALPVRHLVLPPGAESCAADDSNGTLYVAEESIGLWRYNANPEKDAERKLLDRLAPHGHIAENASAVITLPGGVALVDKEAAAVNLYLADGTLQRRMTVPDLEEPETLAASVSDAGLVLFAVDDGNAGVVSTTVSWGAEAQASVVIPVVLPSAQTDSVERFGDAADDPAIWVNRNAPAHSRVLGTDKKAGLYVYDLDGRTRQFLEVGRLNNVDLRYGLTVAGQRWDVAVASNRDNNSLHVFLIDPQSGQVQEAGQIFTEMKEIYGICLYQDDKGLYAFANDKSGLIEQWLLTGGDSVTGERVRTLQVTSQPEGCVADEQDQRLFVGEEDRAVWLFAAGADQPASATEVMAAGEVLVDDIEGMALYQRDGKNWLVVSSQGDDSYVVLEADDPHDVVGKFRIGMNAAAGIDGASETDGLDVTSVDLGGDYSRGLLVVQDGRNRLPDAPQNYKIVAWKDVEAVLENP</sequence>
<dbReference type="Pfam" id="PF02333">
    <property type="entry name" value="Phytase"/>
    <property type="match status" value="2"/>
</dbReference>
<evidence type="ECO:0000313" key="3">
    <source>
        <dbReference type="EMBL" id="KGD65178.1"/>
    </source>
</evidence>
<dbReference type="Gene3D" id="2.120.10.30">
    <property type="entry name" value="TolB, C-terminal domain"/>
    <property type="match status" value="2"/>
</dbReference>
<organism evidence="3 4">
    <name type="scientific">Alcanivorax nanhaiticus</name>
    <dbReference type="NCBI Taxonomy" id="1177154"/>
    <lineage>
        <taxon>Bacteria</taxon>
        <taxon>Pseudomonadati</taxon>
        <taxon>Pseudomonadota</taxon>
        <taxon>Gammaproteobacteria</taxon>
        <taxon>Oceanospirillales</taxon>
        <taxon>Alcanivoracaceae</taxon>
        <taxon>Alcanivorax</taxon>
    </lineage>
</organism>
<evidence type="ECO:0000259" key="2">
    <source>
        <dbReference type="PROSITE" id="PS51662"/>
    </source>
</evidence>
<comment type="caution">
    <text evidence="3">The sequence shown here is derived from an EMBL/GenBank/DDBJ whole genome shotgun (WGS) entry which is preliminary data.</text>
</comment>
<feature type="domain" description="BPP" evidence="2">
    <location>
        <begin position="302"/>
        <end position="624"/>
    </location>
</feature>
<dbReference type="SUPFAM" id="SSF50956">
    <property type="entry name" value="Thermostable phytase (3-phytase)"/>
    <property type="match status" value="2"/>
</dbReference>
<dbReference type="PROSITE" id="PS51662">
    <property type="entry name" value="BP_PHYTASE"/>
    <property type="match status" value="2"/>
</dbReference>
<dbReference type="InterPro" id="IPR011042">
    <property type="entry name" value="6-blade_b-propeller_TolB-like"/>
</dbReference>
<dbReference type="EMBL" id="ARXV01000005">
    <property type="protein sequence ID" value="KGD65178.1"/>
    <property type="molecule type" value="Genomic_DNA"/>
</dbReference>
<name>A0A095TS33_9GAMM</name>
<accession>A0A095TS33</accession>
<evidence type="ECO:0000313" key="4">
    <source>
        <dbReference type="Proteomes" id="UP000029444"/>
    </source>
</evidence>
<feature type="signal peptide" evidence="1">
    <location>
        <begin position="1"/>
        <end position="28"/>
    </location>
</feature>
<dbReference type="InterPro" id="IPR003431">
    <property type="entry name" value="B-propeller_Phytase"/>
</dbReference>
<keyword evidence="4" id="KW-1185">Reference proteome</keyword>
<dbReference type="STRING" id="1177154.Y5S_01612"/>
<reference evidence="3 4" key="1">
    <citation type="submission" date="2012-09" db="EMBL/GenBank/DDBJ databases">
        <title>Genome Sequence of alkane-degrading Bacterium Alcanivorax sp. 19-m-6.</title>
        <authorList>
            <person name="Lai Q."/>
            <person name="Shao Z."/>
        </authorList>
    </citation>
    <scope>NUCLEOTIDE SEQUENCE [LARGE SCALE GENOMIC DNA]</scope>
    <source>
        <strain evidence="3 4">19-m-6</strain>
    </source>
</reference>